<keyword evidence="2" id="KW-0732">Signal</keyword>
<keyword evidence="4" id="KW-1185">Reference proteome</keyword>
<dbReference type="PROSITE" id="PS51257">
    <property type="entry name" value="PROKAR_LIPOPROTEIN"/>
    <property type="match status" value="1"/>
</dbReference>
<comment type="caution">
    <text evidence="3">The sequence shown here is derived from an EMBL/GenBank/DDBJ whole genome shotgun (WGS) entry which is preliminary data.</text>
</comment>
<proteinExistence type="predicted"/>
<feature type="compositionally biased region" description="Low complexity" evidence="1">
    <location>
        <begin position="51"/>
        <end position="62"/>
    </location>
</feature>
<organism evidence="3 4">
    <name type="scientific">Paenibacillus sediminis</name>
    <dbReference type="NCBI Taxonomy" id="664909"/>
    <lineage>
        <taxon>Bacteria</taxon>
        <taxon>Bacillati</taxon>
        <taxon>Bacillota</taxon>
        <taxon>Bacilli</taxon>
        <taxon>Bacillales</taxon>
        <taxon>Paenibacillaceae</taxon>
        <taxon>Paenibacillus</taxon>
    </lineage>
</organism>
<accession>A0ABS4H0U8</accession>
<sequence length="299" mass="33460">MKINKKTLSIAAVIILAISITACSKDEKPEVKTTPSNNVIEDNNTAKDNGQNNEQDNQQQQPEETKSEIKQGSGIYVGQIDSHSIEIQTSEGSTAFQLEGETVDLSNIKEKDNVQFEYYEKTTTSGVNTVKQLFITKIEKQAADQQSMSLPKTMDIKLTIEGNEETREAKLAESNDYYLYVLPGFTFKEDKLMMNYDNNYYAELELLPKDYDLDTLKKDAESTLKKVGEVHELKGVEIMQSMRDAKLFLLASSTKLTKEVIIKEFNGRAFRITVNMPVGEASEGFGPSAFASLNTIGMK</sequence>
<protein>
    <submittedName>
        <fullName evidence="3">Uncharacterized lipoprotein YehR (DUF1307 family)</fullName>
    </submittedName>
</protein>
<reference evidence="3 4" key="1">
    <citation type="submission" date="2021-03" db="EMBL/GenBank/DDBJ databases">
        <title>Genomic Encyclopedia of Type Strains, Phase IV (KMG-IV): sequencing the most valuable type-strain genomes for metagenomic binning, comparative biology and taxonomic classification.</title>
        <authorList>
            <person name="Goeker M."/>
        </authorList>
    </citation>
    <scope>NUCLEOTIDE SEQUENCE [LARGE SCALE GENOMIC DNA]</scope>
    <source>
        <strain evidence="3 4">DSM 23491</strain>
    </source>
</reference>
<dbReference type="RefSeq" id="WP_209845969.1">
    <property type="nucleotide sequence ID" value="NZ_CBCRVE010000002.1"/>
</dbReference>
<evidence type="ECO:0000256" key="2">
    <source>
        <dbReference type="SAM" id="SignalP"/>
    </source>
</evidence>
<evidence type="ECO:0000313" key="4">
    <source>
        <dbReference type="Proteomes" id="UP001519273"/>
    </source>
</evidence>
<feature type="compositionally biased region" description="Polar residues" evidence="1">
    <location>
        <begin position="33"/>
        <end position="50"/>
    </location>
</feature>
<dbReference type="Proteomes" id="UP001519273">
    <property type="component" value="Unassembled WGS sequence"/>
</dbReference>
<gene>
    <name evidence="3" type="ORF">J2Z20_001011</name>
</gene>
<feature type="region of interest" description="Disordered" evidence="1">
    <location>
        <begin position="26"/>
        <end position="71"/>
    </location>
</feature>
<evidence type="ECO:0000256" key="1">
    <source>
        <dbReference type="SAM" id="MobiDB-lite"/>
    </source>
</evidence>
<evidence type="ECO:0000313" key="3">
    <source>
        <dbReference type="EMBL" id="MBP1936150.1"/>
    </source>
</evidence>
<keyword evidence="3" id="KW-0449">Lipoprotein</keyword>
<feature type="chain" id="PRO_5046309403" evidence="2">
    <location>
        <begin position="25"/>
        <end position="299"/>
    </location>
</feature>
<name>A0ABS4H0U8_9BACL</name>
<dbReference type="EMBL" id="JAGGKP010000001">
    <property type="protein sequence ID" value="MBP1936150.1"/>
    <property type="molecule type" value="Genomic_DNA"/>
</dbReference>
<feature type="signal peptide" evidence="2">
    <location>
        <begin position="1"/>
        <end position="24"/>
    </location>
</feature>